<reference evidence="1" key="1">
    <citation type="submission" date="2021-03" db="EMBL/GenBank/DDBJ databases">
        <authorList>
            <consortium name="DOE Joint Genome Institute"/>
            <person name="Ahrendt S."/>
            <person name="Looney B.P."/>
            <person name="Miyauchi S."/>
            <person name="Morin E."/>
            <person name="Drula E."/>
            <person name="Courty P.E."/>
            <person name="Chicoki N."/>
            <person name="Fauchery L."/>
            <person name="Kohler A."/>
            <person name="Kuo A."/>
            <person name="Labutti K."/>
            <person name="Pangilinan J."/>
            <person name="Lipzen A."/>
            <person name="Riley R."/>
            <person name="Andreopoulos W."/>
            <person name="He G."/>
            <person name="Johnson J."/>
            <person name="Barry K.W."/>
            <person name="Grigoriev I.V."/>
            <person name="Nagy L."/>
            <person name="Hibbett D."/>
            <person name="Henrissat B."/>
            <person name="Matheny P.B."/>
            <person name="Labbe J."/>
            <person name="Martin F."/>
        </authorList>
    </citation>
    <scope>NUCLEOTIDE SEQUENCE</scope>
    <source>
        <strain evidence="1">HHB10654</strain>
    </source>
</reference>
<dbReference type="Proteomes" id="UP000814140">
    <property type="component" value="Unassembled WGS sequence"/>
</dbReference>
<proteinExistence type="predicted"/>
<reference evidence="1" key="2">
    <citation type="journal article" date="2022" name="New Phytol.">
        <title>Evolutionary transition to the ectomycorrhizal habit in the genomes of a hyperdiverse lineage of mushroom-forming fungi.</title>
        <authorList>
            <person name="Looney B."/>
            <person name="Miyauchi S."/>
            <person name="Morin E."/>
            <person name="Drula E."/>
            <person name="Courty P.E."/>
            <person name="Kohler A."/>
            <person name="Kuo A."/>
            <person name="LaButti K."/>
            <person name="Pangilinan J."/>
            <person name="Lipzen A."/>
            <person name="Riley R."/>
            <person name="Andreopoulos W."/>
            <person name="He G."/>
            <person name="Johnson J."/>
            <person name="Nolan M."/>
            <person name="Tritt A."/>
            <person name="Barry K.W."/>
            <person name="Grigoriev I.V."/>
            <person name="Nagy L.G."/>
            <person name="Hibbett D."/>
            <person name="Henrissat B."/>
            <person name="Matheny P.B."/>
            <person name="Labbe J."/>
            <person name="Martin F.M."/>
        </authorList>
    </citation>
    <scope>NUCLEOTIDE SEQUENCE</scope>
    <source>
        <strain evidence="1">HHB10654</strain>
    </source>
</reference>
<comment type="caution">
    <text evidence="1">The sequence shown here is derived from an EMBL/GenBank/DDBJ whole genome shotgun (WGS) entry which is preliminary data.</text>
</comment>
<evidence type="ECO:0000313" key="1">
    <source>
        <dbReference type="EMBL" id="KAI0064772.1"/>
    </source>
</evidence>
<gene>
    <name evidence="1" type="ORF">BV25DRAFT_186816</name>
</gene>
<sequence>MRPVMRLEGIKACSSSEVMRDDRYLGRLIDSLAIILARTPKDPTFAVALLIGGARDPSNKRPSLTLFLATTGPVPIVAREHMHDIWTRLADLKVALDSADSENIERVGSDIHNKIYGGHVQDLPFTTEDCDSLVELRVQLRRVDAILSDETTSLQAKVAEIKPIMVDIQKHRASILRDVTSLFKTGEDIFDRVAKFTAFPLQKYLSALLSIKDACHAIAHIPSSLHSSLFSPARSKSSASPRSYGLLGVVKRTDARS</sequence>
<dbReference type="EMBL" id="MU277197">
    <property type="protein sequence ID" value="KAI0064772.1"/>
    <property type="molecule type" value="Genomic_DNA"/>
</dbReference>
<name>A0ACB8T8B8_9AGAM</name>
<evidence type="ECO:0000313" key="2">
    <source>
        <dbReference type="Proteomes" id="UP000814140"/>
    </source>
</evidence>
<keyword evidence="2" id="KW-1185">Reference proteome</keyword>
<accession>A0ACB8T8B8</accession>
<organism evidence="1 2">
    <name type="scientific">Artomyces pyxidatus</name>
    <dbReference type="NCBI Taxonomy" id="48021"/>
    <lineage>
        <taxon>Eukaryota</taxon>
        <taxon>Fungi</taxon>
        <taxon>Dikarya</taxon>
        <taxon>Basidiomycota</taxon>
        <taxon>Agaricomycotina</taxon>
        <taxon>Agaricomycetes</taxon>
        <taxon>Russulales</taxon>
        <taxon>Auriscalpiaceae</taxon>
        <taxon>Artomyces</taxon>
    </lineage>
</organism>
<protein>
    <submittedName>
        <fullName evidence="1">Uncharacterized protein</fullName>
    </submittedName>
</protein>